<keyword evidence="2" id="KW-1185">Reference proteome</keyword>
<organism evidence="1 2">
    <name type="scientific">Dioscorea alata</name>
    <name type="common">Purple yam</name>
    <dbReference type="NCBI Taxonomy" id="55571"/>
    <lineage>
        <taxon>Eukaryota</taxon>
        <taxon>Viridiplantae</taxon>
        <taxon>Streptophyta</taxon>
        <taxon>Embryophyta</taxon>
        <taxon>Tracheophyta</taxon>
        <taxon>Spermatophyta</taxon>
        <taxon>Magnoliopsida</taxon>
        <taxon>Liliopsida</taxon>
        <taxon>Dioscoreales</taxon>
        <taxon>Dioscoreaceae</taxon>
        <taxon>Dioscorea</taxon>
    </lineage>
</organism>
<reference evidence="2" key="1">
    <citation type="journal article" date="2022" name="Nat. Commun.">
        <title>Chromosome evolution and the genetic basis of agronomically important traits in greater yam.</title>
        <authorList>
            <person name="Bredeson J.V."/>
            <person name="Lyons J.B."/>
            <person name="Oniyinde I.O."/>
            <person name="Okereke N.R."/>
            <person name="Kolade O."/>
            <person name="Nnabue I."/>
            <person name="Nwadili C.O."/>
            <person name="Hribova E."/>
            <person name="Parker M."/>
            <person name="Nwogha J."/>
            <person name="Shu S."/>
            <person name="Carlson J."/>
            <person name="Kariba R."/>
            <person name="Muthemba S."/>
            <person name="Knop K."/>
            <person name="Barton G.J."/>
            <person name="Sherwood A.V."/>
            <person name="Lopez-Montes A."/>
            <person name="Asiedu R."/>
            <person name="Jamnadass R."/>
            <person name="Muchugi A."/>
            <person name="Goodstein D."/>
            <person name="Egesi C.N."/>
            <person name="Featherston J."/>
            <person name="Asfaw A."/>
            <person name="Simpson G.G."/>
            <person name="Dolezel J."/>
            <person name="Hendre P.S."/>
            <person name="Van Deynze A."/>
            <person name="Kumar P.L."/>
            <person name="Obidiegwu J.E."/>
            <person name="Bhattacharjee R."/>
            <person name="Rokhsar D.S."/>
        </authorList>
    </citation>
    <scope>NUCLEOTIDE SEQUENCE [LARGE SCALE GENOMIC DNA]</scope>
    <source>
        <strain evidence="2">cv. TDa95/00328</strain>
    </source>
</reference>
<sequence length="194" mass="22817">WDDTNLELFLKIWVEKVQIVNRPSTHFIKEGSKNIVSKFVVRTGVSYNYKKLKNKWDSLKKEFAIWAKLVEHQTGLKNPEYLKWRNEGQKFLDMMEICFKDVVATSYMSLVPYVDPSTENEVSNKNAYARINEVDIEIDNFDDDGDSPQQYNDATQEETSTTHDKKIQKTSHRERKRSINEKLQESFDRLISGI</sequence>
<dbReference type="Proteomes" id="UP000827976">
    <property type="component" value="Chromosome 16"/>
</dbReference>
<feature type="non-terminal residue" evidence="1">
    <location>
        <position position="1"/>
    </location>
</feature>
<proteinExistence type="predicted"/>
<name>A0ACB7UHW4_DIOAL</name>
<gene>
    <name evidence="1" type="ORF">IHE45_16G058700</name>
</gene>
<evidence type="ECO:0000313" key="1">
    <source>
        <dbReference type="EMBL" id="KAH7659848.1"/>
    </source>
</evidence>
<comment type="caution">
    <text evidence="1">The sequence shown here is derived from an EMBL/GenBank/DDBJ whole genome shotgun (WGS) entry which is preliminary data.</text>
</comment>
<evidence type="ECO:0000313" key="2">
    <source>
        <dbReference type="Proteomes" id="UP000827976"/>
    </source>
</evidence>
<dbReference type="EMBL" id="CM037026">
    <property type="protein sequence ID" value="KAH7659848.1"/>
    <property type="molecule type" value="Genomic_DNA"/>
</dbReference>
<accession>A0ACB7UHW4</accession>
<protein>
    <submittedName>
        <fullName evidence="1">Myb/SANT-like domain-containing protein</fullName>
    </submittedName>
</protein>